<keyword evidence="5" id="KW-1185">Reference proteome</keyword>
<proteinExistence type="predicted"/>
<keyword evidence="2" id="KW-1133">Transmembrane helix</keyword>
<sequence>MPVSESARPSPAPGDTEPLLPTTASTATSNANDASLVAVWATIAAAAASLKRKGTRARLVKCALATVATILVVLVAVRSLQHANRSRLQRHARLRQRLEGFAESRLEAVPTRLRVEHNVPFDDLLGDALLTAHSTPLCRLNAFQQDRYNVLIREKPYSQRKYLIGINLYDSADVAPALIRAIYSVLSSLGPDRFHVSVYENGSKDDTPHQLFLLAKLLRQLGAGYTLVSDPNRQPGWIQGQRIVGLAELRNVVLQPLYDAPPGTFDHVIFINDVHLCEAEIFEILLQHEKQQADMSCGMDFKELRIVEFEPDYPLLFYDTWVARDMQGLPFYEIKYPKGDWNLPSRVLPLSESRFRYDSLVPFQVYSCFNGLTVLDAALFHPPHNLRFRTSHDGTDTHSECYLLCSDIWQTFSPTLPGGTENPAHRRKKAGHWIDGARIQVVPRAAVGYSVLEYNRARGETNTTAFELEGEEKRAYEELERVDWNLFPPKLVTTYAYGRWDEQIMVPPFGPDLKPNDPLPPGVTTKELSCASCRIRKTRCSGDRPACVQCTKAAVAKGFPADGVRCVYSAASVFATKDDVDFEQKVGGRGARCLWDSSSAPAITSTEVTTAAEPAPSSGPQSPVLEQSLEEESNDLASPVTASAADDIAVAAPEPASLYGSAFAFDQPTELEPRSPFSPASFSPEMLEFDILSPNLVAGPASSASPSPLLRFPSLSPPPEFDVLSPHLAAGPSCFIPPSPINTPYISPPPPPPAASLQPPLPGPPLLPPLLPPSFPPLHVCTRSNIPDISLFPHRHHPAPPPPSIWPPAPPPPTFRAPETATPFLAPGTWLSSPSPLSPSTPEDPLPSTADVAFWEWGPLSLGEVDAWPGLSYVATQSGITH</sequence>
<dbReference type="SUPFAM" id="SSF57701">
    <property type="entry name" value="Zn2/Cys6 DNA-binding domain"/>
    <property type="match status" value="1"/>
</dbReference>
<dbReference type="Gene3D" id="4.10.240.10">
    <property type="entry name" value="Zn(2)-C6 fungal-type DNA-binding domain"/>
    <property type="match status" value="1"/>
</dbReference>
<dbReference type="EMBL" id="PUHQ01000101">
    <property type="protein sequence ID" value="KAG0656228.1"/>
    <property type="molecule type" value="Genomic_DNA"/>
</dbReference>
<evidence type="ECO:0000313" key="4">
    <source>
        <dbReference type="EMBL" id="KAG0656228.1"/>
    </source>
</evidence>
<dbReference type="GO" id="GO:0000981">
    <property type="term" value="F:DNA-binding transcription factor activity, RNA polymerase II-specific"/>
    <property type="evidence" value="ECO:0007669"/>
    <property type="project" value="InterPro"/>
</dbReference>
<dbReference type="AlphaFoldDB" id="A0A9P6VX61"/>
<name>A0A9P6VX61_RHOMI</name>
<evidence type="ECO:0000256" key="2">
    <source>
        <dbReference type="SAM" id="Phobius"/>
    </source>
</evidence>
<dbReference type="CDD" id="cd00067">
    <property type="entry name" value="GAL4"/>
    <property type="match status" value="1"/>
</dbReference>
<evidence type="ECO:0000256" key="1">
    <source>
        <dbReference type="SAM" id="MobiDB-lite"/>
    </source>
</evidence>
<dbReference type="Pfam" id="PF00172">
    <property type="entry name" value="Zn_clus"/>
    <property type="match status" value="1"/>
</dbReference>
<feature type="domain" description="Zn(2)-C6 fungal-type" evidence="3">
    <location>
        <begin position="529"/>
        <end position="568"/>
    </location>
</feature>
<gene>
    <name evidence="4" type="primary">CAP59_1</name>
    <name evidence="4" type="ORF">C6P46_000384</name>
</gene>
<feature type="transmembrane region" description="Helical" evidence="2">
    <location>
        <begin position="62"/>
        <end position="80"/>
    </location>
</feature>
<dbReference type="Proteomes" id="UP000777482">
    <property type="component" value="Unassembled WGS sequence"/>
</dbReference>
<dbReference type="PANTHER" id="PTHR34144">
    <property type="entry name" value="CHROMOSOME 8, WHOLE GENOME SHOTGUN SEQUENCE"/>
    <property type="match status" value="1"/>
</dbReference>
<evidence type="ECO:0000313" key="5">
    <source>
        <dbReference type="Proteomes" id="UP000777482"/>
    </source>
</evidence>
<comment type="caution">
    <text evidence="4">The sequence shown here is derived from an EMBL/GenBank/DDBJ whole genome shotgun (WGS) entry which is preliminary data.</text>
</comment>
<dbReference type="PANTHER" id="PTHR34144:SF5">
    <property type="entry name" value="ALPHA-1,3-MANNOSYLTRANSFERASE CMT1"/>
    <property type="match status" value="1"/>
</dbReference>
<dbReference type="Pfam" id="PF11735">
    <property type="entry name" value="CAP59_mtransfer"/>
    <property type="match status" value="1"/>
</dbReference>
<evidence type="ECO:0000259" key="3">
    <source>
        <dbReference type="PROSITE" id="PS50048"/>
    </source>
</evidence>
<feature type="region of interest" description="Disordered" evidence="1">
    <location>
        <begin position="604"/>
        <end position="640"/>
    </location>
</feature>
<keyword evidence="2" id="KW-0472">Membrane</keyword>
<keyword evidence="2" id="KW-0812">Transmembrane</keyword>
<dbReference type="InterPro" id="IPR021047">
    <property type="entry name" value="Mannosyltransferase_CMT1"/>
</dbReference>
<dbReference type="OrthoDB" id="262547at2759"/>
<dbReference type="PROSITE" id="PS50048">
    <property type="entry name" value="ZN2_CY6_FUNGAL_2"/>
    <property type="match status" value="1"/>
</dbReference>
<dbReference type="InterPro" id="IPR036864">
    <property type="entry name" value="Zn2-C6_fun-type_DNA-bd_sf"/>
</dbReference>
<dbReference type="InterPro" id="IPR001138">
    <property type="entry name" value="Zn2Cys6_DnaBD"/>
</dbReference>
<protein>
    <submittedName>
        <fullName evidence="4">Capsular associated protein</fullName>
    </submittedName>
</protein>
<dbReference type="GO" id="GO:0008270">
    <property type="term" value="F:zinc ion binding"/>
    <property type="evidence" value="ECO:0007669"/>
    <property type="project" value="InterPro"/>
</dbReference>
<organism evidence="4 5">
    <name type="scientific">Rhodotorula mucilaginosa</name>
    <name type="common">Yeast</name>
    <name type="synonym">Rhodotorula rubra</name>
    <dbReference type="NCBI Taxonomy" id="5537"/>
    <lineage>
        <taxon>Eukaryota</taxon>
        <taxon>Fungi</taxon>
        <taxon>Dikarya</taxon>
        <taxon>Basidiomycota</taxon>
        <taxon>Pucciniomycotina</taxon>
        <taxon>Microbotryomycetes</taxon>
        <taxon>Sporidiobolales</taxon>
        <taxon>Sporidiobolaceae</taxon>
        <taxon>Rhodotorula</taxon>
    </lineage>
</organism>
<reference evidence="4 5" key="1">
    <citation type="submission" date="2020-11" db="EMBL/GenBank/DDBJ databases">
        <title>Kefir isolates.</title>
        <authorList>
            <person name="Marcisauskas S."/>
            <person name="Kim Y."/>
            <person name="Blasche S."/>
        </authorList>
    </citation>
    <scope>NUCLEOTIDE SEQUENCE [LARGE SCALE GENOMIC DNA]</scope>
    <source>
        <strain evidence="4 5">KR</strain>
    </source>
</reference>
<feature type="region of interest" description="Disordered" evidence="1">
    <location>
        <begin position="1"/>
        <end position="27"/>
    </location>
</feature>
<accession>A0A9P6VX61</accession>